<reference evidence="2" key="1">
    <citation type="submission" date="2018-05" db="EMBL/GenBank/DDBJ databases">
        <title>Draft genome of Mucuna pruriens seed.</title>
        <authorList>
            <person name="Nnadi N.E."/>
            <person name="Vos R."/>
            <person name="Hasami M.H."/>
            <person name="Devisetty U.K."/>
            <person name="Aguiy J.C."/>
        </authorList>
    </citation>
    <scope>NUCLEOTIDE SEQUENCE [LARGE SCALE GENOMIC DNA]</scope>
    <source>
        <strain evidence="2">JCA_2017</strain>
    </source>
</reference>
<gene>
    <name evidence="2" type="ORF">CR513_29229</name>
</gene>
<dbReference type="AlphaFoldDB" id="A0A371GEU5"/>
<evidence type="ECO:0000256" key="1">
    <source>
        <dbReference type="SAM" id="MobiDB-lite"/>
    </source>
</evidence>
<protein>
    <recommendedName>
        <fullName evidence="4">Reverse transcriptase domain-containing protein</fullName>
    </recommendedName>
</protein>
<feature type="region of interest" description="Disordered" evidence="1">
    <location>
        <begin position="1"/>
        <end position="27"/>
    </location>
</feature>
<proteinExistence type="predicted"/>
<evidence type="ECO:0008006" key="4">
    <source>
        <dbReference type="Google" id="ProtNLM"/>
    </source>
</evidence>
<organism evidence="2 3">
    <name type="scientific">Mucuna pruriens</name>
    <name type="common">Velvet bean</name>
    <name type="synonym">Dolichos pruriens</name>
    <dbReference type="NCBI Taxonomy" id="157652"/>
    <lineage>
        <taxon>Eukaryota</taxon>
        <taxon>Viridiplantae</taxon>
        <taxon>Streptophyta</taxon>
        <taxon>Embryophyta</taxon>
        <taxon>Tracheophyta</taxon>
        <taxon>Spermatophyta</taxon>
        <taxon>Magnoliopsida</taxon>
        <taxon>eudicotyledons</taxon>
        <taxon>Gunneridae</taxon>
        <taxon>Pentapetalae</taxon>
        <taxon>rosids</taxon>
        <taxon>fabids</taxon>
        <taxon>Fabales</taxon>
        <taxon>Fabaceae</taxon>
        <taxon>Papilionoideae</taxon>
        <taxon>50 kb inversion clade</taxon>
        <taxon>NPAAA clade</taxon>
        <taxon>indigoferoid/millettioid clade</taxon>
        <taxon>Phaseoleae</taxon>
        <taxon>Mucuna</taxon>
    </lineage>
</organism>
<accession>A0A371GEU5</accession>
<evidence type="ECO:0000313" key="3">
    <source>
        <dbReference type="Proteomes" id="UP000257109"/>
    </source>
</evidence>
<sequence length="103" mass="11869">MEPRPRSTAKRKPNLTQAGRSPSKHRMKYVSFQSQTIELKPLPEHLKYTYLGDNPQFSVIIANNFNKEQEEKLLEVLRKHKKAIGWTLADLPGINPSICMPKI</sequence>
<feature type="non-terminal residue" evidence="2">
    <location>
        <position position="1"/>
    </location>
</feature>
<comment type="caution">
    <text evidence="2">The sequence shown here is derived from an EMBL/GenBank/DDBJ whole genome shotgun (WGS) entry which is preliminary data.</text>
</comment>
<name>A0A371GEU5_MUCPR</name>
<evidence type="ECO:0000313" key="2">
    <source>
        <dbReference type="EMBL" id="RDX89102.1"/>
    </source>
</evidence>
<dbReference type="Proteomes" id="UP000257109">
    <property type="component" value="Unassembled WGS sequence"/>
</dbReference>
<keyword evidence="3" id="KW-1185">Reference proteome</keyword>
<dbReference type="OrthoDB" id="1752182at2759"/>
<dbReference type="EMBL" id="QJKJ01005767">
    <property type="protein sequence ID" value="RDX89102.1"/>
    <property type="molecule type" value="Genomic_DNA"/>
</dbReference>